<organism evidence="3 4">
    <name type="scientific">Pseudonocardia autotrophica</name>
    <name type="common">Amycolata autotrophica</name>
    <name type="synonym">Nocardia autotrophica</name>
    <dbReference type="NCBI Taxonomy" id="2074"/>
    <lineage>
        <taxon>Bacteria</taxon>
        <taxon>Bacillati</taxon>
        <taxon>Actinomycetota</taxon>
        <taxon>Actinomycetes</taxon>
        <taxon>Pseudonocardiales</taxon>
        <taxon>Pseudonocardiaceae</taxon>
        <taxon>Pseudonocardia</taxon>
    </lineage>
</organism>
<sequence length="376" mass="38613">MNAAWFPESPAASVIAPPVRPVLDVEDMPDLARGAAVLGTGGGGDPYLGRLLAEQALREHGPVPLVRPEDLPDDACVLPVAQMGAPTVSVEKLPAYAEIGRAVTTLAEHLGRTPTHVACIEAGGINSTLPVAGAALLGLPLVDGDGMGRAFPELQMVLPGIAGVPATPMSITDEQGNTGVLTCPTAKWAEDLARSMTITMGCTAIIANYPMTGAQARETLIGGTLGLCVRIGRAIAAARAGLDDPVAAVATETGGTVLHTGKVVDVARRTTTGFARGEARITGDGGDCLLRFQNEHLLAEVDGRIVTTTPDLIMVLDTATGEPVTTEALRFGHRVSVLGAPADPRWHTPAALAVVGPRYFGYDTDPVRVGAPGGTA</sequence>
<name>A0A1Y2MKE5_PSEAH</name>
<gene>
    <name evidence="3" type="ORF">BG845_06284</name>
</gene>
<dbReference type="OrthoDB" id="3170437at2"/>
<comment type="caution">
    <text evidence="3">The sequence shown here is derived from an EMBL/GenBank/DDBJ whole genome shotgun (WGS) entry which is preliminary data.</text>
</comment>
<dbReference type="Proteomes" id="UP000194360">
    <property type="component" value="Unassembled WGS sequence"/>
</dbReference>
<dbReference type="InterPro" id="IPR024071">
    <property type="entry name" value="S-Me-THD_C_sf"/>
</dbReference>
<accession>A0A1Y2MKE5</accession>
<keyword evidence="4" id="KW-1185">Reference proteome</keyword>
<proteinExistence type="predicted"/>
<dbReference type="Gene3D" id="2.40.390.10">
    <property type="entry name" value="CV3147-like"/>
    <property type="match status" value="1"/>
</dbReference>
<dbReference type="Pfam" id="PF06032">
    <property type="entry name" value="S-Me-THD_N"/>
    <property type="match status" value="1"/>
</dbReference>
<dbReference type="RefSeq" id="WP_085916345.1">
    <property type="nucleotide sequence ID" value="NZ_AP018920.1"/>
</dbReference>
<dbReference type="InterPro" id="IPR048350">
    <property type="entry name" value="S-Me-THD-like_C"/>
</dbReference>
<dbReference type="AlphaFoldDB" id="A0A1Y2MKE5"/>
<evidence type="ECO:0000313" key="4">
    <source>
        <dbReference type="Proteomes" id="UP000194360"/>
    </source>
</evidence>
<reference evidence="3 4" key="1">
    <citation type="submission" date="2016-09" db="EMBL/GenBank/DDBJ databases">
        <title>Pseudonocardia autotrophica DSM535, a candidate organism with high potential of specific P450 cytochromes.</title>
        <authorList>
            <person name="Grumaz C."/>
            <person name="Vainshtein Y."/>
            <person name="Kirstahler P."/>
            <person name="Sohn K."/>
        </authorList>
    </citation>
    <scope>NUCLEOTIDE SEQUENCE [LARGE SCALE GENOMIC DNA]</scope>
    <source>
        <strain evidence="3 4">DSM 535</strain>
    </source>
</reference>
<dbReference type="EMBL" id="MIGB01000057">
    <property type="protein sequence ID" value="OSY35127.1"/>
    <property type="molecule type" value="Genomic_DNA"/>
</dbReference>
<dbReference type="Pfam" id="PF20906">
    <property type="entry name" value="S-Me-THD_C"/>
    <property type="match status" value="1"/>
</dbReference>
<dbReference type="STRING" id="2074.BG845_06284"/>
<evidence type="ECO:0000313" key="3">
    <source>
        <dbReference type="EMBL" id="OSY35127.1"/>
    </source>
</evidence>
<protein>
    <recommendedName>
        <fullName evidence="5">DUF917 domain-containing protein</fullName>
    </recommendedName>
</protein>
<dbReference type="SUPFAM" id="SSF160991">
    <property type="entry name" value="CV3147-like"/>
    <property type="match status" value="1"/>
</dbReference>
<feature type="domain" description="S-Me-THD N-terminal" evidence="1">
    <location>
        <begin position="26"/>
        <end position="182"/>
    </location>
</feature>
<evidence type="ECO:0000259" key="1">
    <source>
        <dbReference type="Pfam" id="PF06032"/>
    </source>
</evidence>
<dbReference type="InterPro" id="IPR027479">
    <property type="entry name" value="S-Me-THD_N_sf"/>
</dbReference>
<dbReference type="InterPro" id="IPR010318">
    <property type="entry name" value="S-Me-THD_N"/>
</dbReference>
<feature type="domain" description="S-Me-THD-like C-terminal" evidence="2">
    <location>
        <begin position="186"/>
        <end position="367"/>
    </location>
</feature>
<dbReference type="Gene3D" id="3.40.1610.10">
    <property type="entry name" value="CV3147-like domain"/>
    <property type="match status" value="1"/>
</dbReference>
<evidence type="ECO:0000259" key="2">
    <source>
        <dbReference type="Pfam" id="PF20906"/>
    </source>
</evidence>
<evidence type="ECO:0008006" key="5">
    <source>
        <dbReference type="Google" id="ProtNLM"/>
    </source>
</evidence>